<keyword evidence="3" id="KW-0645">Protease</keyword>
<evidence type="ECO:0000313" key="4">
    <source>
        <dbReference type="Proteomes" id="UP001207626"/>
    </source>
</evidence>
<dbReference type="PANTHER" id="PTHR22939:SF129">
    <property type="entry name" value="SERINE PROTEASE HTRA2, MITOCHONDRIAL"/>
    <property type="match status" value="1"/>
</dbReference>
<protein>
    <submittedName>
        <fullName evidence="3">Serine protease</fullName>
    </submittedName>
</protein>
<keyword evidence="1" id="KW-0378">Hydrolase</keyword>
<gene>
    <name evidence="3" type="ORF">M5X09_15620</name>
</gene>
<organism evidence="3 4">
    <name type="scientific">Paenibacillus apiarius</name>
    <dbReference type="NCBI Taxonomy" id="46240"/>
    <lineage>
        <taxon>Bacteria</taxon>
        <taxon>Bacillati</taxon>
        <taxon>Bacillota</taxon>
        <taxon>Bacilli</taxon>
        <taxon>Bacillales</taxon>
        <taxon>Paenibacillaceae</taxon>
        <taxon>Paenibacillus</taxon>
    </lineage>
</organism>
<dbReference type="InterPro" id="IPR001940">
    <property type="entry name" value="Peptidase_S1C"/>
</dbReference>
<dbReference type="InterPro" id="IPR043504">
    <property type="entry name" value="Peptidase_S1_PA_chymotrypsin"/>
</dbReference>
<feature type="transmembrane region" description="Helical" evidence="2">
    <location>
        <begin position="36"/>
        <end position="56"/>
    </location>
</feature>
<keyword evidence="2" id="KW-0472">Membrane</keyword>
<evidence type="ECO:0000256" key="2">
    <source>
        <dbReference type="SAM" id="Phobius"/>
    </source>
</evidence>
<sequence>MTKPFFIGEEAEWNQEDDSEEDRYTPSRRTWIKKTIAILLAILLFGNLIAFLPQIYNLPALRFLNKDTELSQNEQIQQYKQAVVVINASDRKGTGFNIAANGLIITNQHVMDAEQVGSVRFLHGKSYLADVIVRDTELDVAILKIRDNETDLPALELETETPYQAGSPIHVIGNPLSFYQIAIEGTLIGLTSLDNRELPVLMIQAPIHKGNSGSPVINQNGKVIAVVFAASNMKQGDQSIDIGLAIPIDYLEKYVTSN</sequence>
<dbReference type="Gene3D" id="2.40.10.10">
    <property type="entry name" value="Trypsin-like serine proteases"/>
    <property type="match status" value="2"/>
</dbReference>
<evidence type="ECO:0000256" key="1">
    <source>
        <dbReference type="ARBA" id="ARBA00022825"/>
    </source>
</evidence>
<dbReference type="Pfam" id="PF13365">
    <property type="entry name" value="Trypsin_2"/>
    <property type="match status" value="1"/>
</dbReference>
<dbReference type="GO" id="GO:0006508">
    <property type="term" value="P:proteolysis"/>
    <property type="evidence" value="ECO:0007669"/>
    <property type="project" value="UniProtKB-KW"/>
</dbReference>
<keyword evidence="1" id="KW-0720">Serine protease</keyword>
<dbReference type="PRINTS" id="PR00834">
    <property type="entry name" value="PROTEASES2C"/>
</dbReference>
<dbReference type="Proteomes" id="UP001207626">
    <property type="component" value="Unassembled WGS sequence"/>
</dbReference>
<keyword evidence="2" id="KW-0812">Transmembrane</keyword>
<dbReference type="RefSeq" id="WP_254912317.1">
    <property type="nucleotide sequence ID" value="NZ_JAMDLV010000019.1"/>
</dbReference>
<dbReference type="GO" id="GO:0008233">
    <property type="term" value="F:peptidase activity"/>
    <property type="evidence" value="ECO:0007669"/>
    <property type="project" value="UniProtKB-KW"/>
</dbReference>
<name>A0ABT4DUR7_9BACL</name>
<reference evidence="3 4" key="1">
    <citation type="submission" date="2022-05" db="EMBL/GenBank/DDBJ databases">
        <title>Genome Sequencing of Bee-Associated Microbes.</title>
        <authorList>
            <person name="Dunlap C."/>
        </authorList>
    </citation>
    <scope>NUCLEOTIDE SEQUENCE [LARGE SCALE GENOMIC DNA]</scope>
    <source>
        <strain evidence="3 4">NRRL NRS-1438</strain>
    </source>
</reference>
<keyword evidence="4" id="KW-1185">Reference proteome</keyword>
<dbReference type="SUPFAM" id="SSF50494">
    <property type="entry name" value="Trypsin-like serine proteases"/>
    <property type="match status" value="1"/>
</dbReference>
<dbReference type="EMBL" id="JAMDLW010000020">
    <property type="protein sequence ID" value="MCY9521079.1"/>
    <property type="molecule type" value="Genomic_DNA"/>
</dbReference>
<accession>A0ABT4DUR7</accession>
<evidence type="ECO:0000313" key="3">
    <source>
        <dbReference type="EMBL" id="MCY9521079.1"/>
    </source>
</evidence>
<keyword evidence="2" id="KW-1133">Transmembrane helix</keyword>
<proteinExistence type="predicted"/>
<dbReference type="InterPro" id="IPR009003">
    <property type="entry name" value="Peptidase_S1_PA"/>
</dbReference>
<dbReference type="PANTHER" id="PTHR22939">
    <property type="entry name" value="SERINE PROTEASE FAMILY S1C HTRA-RELATED"/>
    <property type="match status" value="1"/>
</dbReference>
<comment type="caution">
    <text evidence="3">The sequence shown here is derived from an EMBL/GenBank/DDBJ whole genome shotgun (WGS) entry which is preliminary data.</text>
</comment>